<dbReference type="OrthoDB" id="9764892at2"/>
<dbReference type="PANTHER" id="PTHR18919:SF107">
    <property type="entry name" value="ACETYL-COA ACETYLTRANSFERASE, CYTOSOLIC"/>
    <property type="match status" value="1"/>
</dbReference>
<dbReference type="Gene3D" id="3.40.47.10">
    <property type="match status" value="2"/>
</dbReference>
<feature type="active site" description="Proton acceptor" evidence="6">
    <location>
        <position position="349"/>
    </location>
</feature>
<evidence type="ECO:0000256" key="3">
    <source>
        <dbReference type="ARBA" id="ARBA00022679"/>
    </source>
</evidence>
<dbReference type="InterPro" id="IPR020610">
    <property type="entry name" value="Thiolase_AS"/>
</dbReference>
<dbReference type="PROSITE" id="PS00098">
    <property type="entry name" value="THIOLASE_1"/>
    <property type="match status" value="1"/>
</dbReference>
<dbReference type="Pfam" id="PF00108">
    <property type="entry name" value="Thiolase_N"/>
    <property type="match status" value="1"/>
</dbReference>
<evidence type="ECO:0000313" key="11">
    <source>
        <dbReference type="Proteomes" id="UP000242949"/>
    </source>
</evidence>
<dbReference type="CDD" id="cd00751">
    <property type="entry name" value="thiolase"/>
    <property type="match status" value="1"/>
</dbReference>
<dbReference type="InterPro" id="IPR020615">
    <property type="entry name" value="Thiolase_acyl_enz_int_AS"/>
</dbReference>
<protein>
    <recommendedName>
        <fullName evidence="2">acetyl-CoA C-acetyltransferase</fullName>
        <ecNumber evidence="2">2.3.1.9</ecNumber>
    </recommendedName>
    <alternativeName>
        <fullName evidence="5">Acetoacetyl-CoA thiolase</fullName>
    </alternativeName>
</protein>
<name>A0A1G6H7U9_9BACI</name>
<feature type="active site" description="Acyl-thioester intermediate" evidence="6">
    <location>
        <position position="88"/>
    </location>
</feature>
<keyword evidence="11" id="KW-1185">Reference proteome</keyword>
<dbReference type="EMBL" id="FMYI01000002">
    <property type="protein sequence ID" value="SDB90332.1"/>
    <property type="molecule type" value="Genomic_DNA"/>
</dbReference>
<evidence type="ECO:0000256" key="7">
    <source>
        <dbReference type="RuleBase" id="RU003557"/>
    </source>
</evidence>
<dbReference type="PROSITE" id="PS00737">
    <property type="entry name" value="THIOLASE_2"/>
    <property type="match status" value="1"/>
</dbReference>
<dbReference type="AlphaFoldDB" id="A0A1G6H7U9"/>
<dbReference type="RefSeq" id="WP_090793410.1">
    <property type="nucleotide sequence ID" value="NZ_FMYI01000002.1"/>
</dbReference>
<dbReference type="PROSITE" id="PS00099">
    <property type="entry name" value="THIOLASE_3"/>
    <property type="match status" value="1"/>
</dbReference>
<evidence type="ECO:0000313" key="10">
    <source>
        <dbReference type="EMBL" id="SDB90332.1"/>
    </source>
</evidence>
<evidence type="ECO:0000256" key="5">
    <source>
        <dbReference type="ARBA" id="ARBA00030755"/>
    </source>
</evidence>
<keyword evidence="4 7" id="KW-0012">Acyltransferase</keyword>
<dbReference type="GO" id="GO:0003985">
    <property type="term" value="F:acetyl-CoA C-acetyltransferase activity"/>
    <property type="evidence" value="ECO:0007669"/>
    <property type="project" value="UniProtKB-EC"/>
</dbReference>
<dbReference type="InterPro" id="IPR016039">
    <property type="entry name" value="Thiolase-like"/>
</dbReference>
<dbReference type="InterPro" id="IPR020617">
    <property type="entry name" value="Thiolase_C"/>
</dbReference>
<dbReference type="PANTHER" id="PTHR18919">
    <property type="entry name" value="ACETYL-COA C-ACYLTRANSFERASE"/>
    <property type="match status" value="1"/>
</dbReference>
<comment type="similarity">
    <text evidence="1 7">Belongs to the thiolase-like superfamily. Thiolase family.</text>
</comment>
<proteinExistence type="inferred from homology"/>
<evidence type="ECO:0000256" key="2">
    <source>
        <dbReference type="ARBA" id="ARBA00012705"/>
    </source>
</evidence>
<dbReference type="Pfam" id="PF02803">
    <property type="entry name" value="Thiolase_C"/>
    <property type="match status" value="1"/>
</dbReference>
<sequence length="393" mass="42326">MEEVVIVSSVRTPIGKFGGSLKNVTARELGTYTVKEAIKRANIQTDDVNGMVFGNVLQAGNGQNVARQIAIDSGIPYEVPAMTINEVCGSGLKSVILGRQQIQLNEADVVVVGGTESMSNAPHLLNNYRWEKTLQEDTLVDTMINDGLTDAFSQKHMGITAENVAAKHNISRAEQDDFALASQQKASKAVNAGRFDDETVPVQTTNDEGERITFERDEYVRHNVTLPDLEKLKTPFKKDGTVTAGNASGINDGAAALVLMKKSLAEEKNIPILAKISEYAEAGMDPDYMGYTPYYSTKKLVEKSKVSLDDVDLVELNEAFAAQSIPVVRDLGLDPDKVNVNGGAIALGHPIGASGARILVTLLHELEKRDDKRGIASLCVGGGIGISMLVERI</sequence>
<dbReference type="InterPro" id="IPR020613">
    <property type="entry name" value="Thiolase_CS"/>
</dbReference>
<dbReference type="InterPro" id="IPR020616">
    <property type="entry name" value="Thiolase_N"/>
</dbReference>
<reference evidence="11" key="1">
    <citation type="submission" date="2016-09" db="EMBL/GenBank/DDBJ databases">
        <authorList>
            <person name="Varghese N."/>
            <person name="Submissions S."/>
        </authorList>
    </citation>
    <scope>NUCLEOTIDE SEQUENCE [LARGE SCALE GENOMIC DNA]</scope>
    <source>
        <strain evidence="11">S5</strain>
    </source>
</reference>
<evidence type="ECO:0000256" key="4">
    <source>
        <dbReference type="ARBA" id="ARBA00023315"/>
    </source>
</evidence>
<dbReference type="SUPFAM" id="SSF53901">
    <property type="entry name" value="Thiolase-like"/>
    <property type="match status" value="2"/>
</dbReference>
<keyword evidence="3 7" id="KW-0808">Transferase</keyword>
<evidence type="ECO:0000259" key="9">
    <source>
        <dbReference type="Pfam" id="PF02803"/>
    </source>
</evidence>
<dbReference type="STRING" id="1612202.SAMN05421734_102346"/>
<organism evidence="10 11">
    <name type="scientific">Pelagirhabdus alkalitolerans</name>
    <dbReference type="NCBI Taxonomy" id="1612202"/>
    <lineage>
        <taxon>Bacteria</taxon>
        <taxon>Bacillati</taxon>
        <taxon>Bacillota</taxon>
        <taxon>Bacilli</taxon>
        <taxon>Bacillales</taxon>
        <taxon>Bacillaceae</taxon>
        <taxon>Pelagirhabdus</taxon>
    </lineage>
</organism>
<evidence type="ECO:0000259" key="8">
    <source>
        <dbReference type="Pfam" id="PF00108"/>
    </source>
</evidence>
<dbReference type="Proteomes" id="UP000242949">
    <property type="component" value="Unassembled WGS sequence"/>
</dbReference>
<dbReference type="InterPro" id="IPR002155">
    <property type="entry name" value="Thiolase"/>
</dbReference>
<gene>
    <name evidence="10" type="ORF">SAMN05421734_102346</name>
</gene>
<dbReference type="EC" id="2.3.1.9" evidence="2"/>
<feature type="domain" description="Thiolase C-terminal" evidence="9">
    <location>
        <begin position="271"/>
        <end position="392"/>
    </location>
</feature>
<evidence type="ECO:0000256" key="6">
    <source>
        <dbReference type="PIRSR" id="PIRSR000429-1"/>
    </source>
</evidence>
<dbReference type="PIRSF" id="PIRSF000429">
    <property type="entry name" value="Ac-CoA_Ac_transf"/>
    <property type="match status" value="1"/>
</dbReference>
<feature type="domain" description="Thiolase N-terminal" evidence="8">
    <location>
        <begin position="4"/>
        <end position="263"/>
    </location>
</feature>
<feature type="active site" description="Proton acceptor" evidence="6">
    <location>
        <position position="379"/>
    </location>
</feature>
<dbReference type="FunFam" id="3.40.47.10:FF:000010">
    <property type="entry name" value="Acetyl-CoA acetyltransferase (Thiolase)"/>
    <property type="match status" value="1"/>
</dbReference>
<dbReference type="NCBIfam" id="TIGR01930">
    <property type="entry name" value="AcCoA-C-Actrans"/>
    <property type="match status" value="1"/>
</dbReference>
<accession>A0A1G6H7U9</accession>
<evidence type="ECO:0000256" key="1">
    <source>
        <dbReference type="ARBA" id="ARBA00010982"/>
    </source>
</evidence>